<evidence type="ECO:0000313" key="2">
    <source>
        <dbReference type="Proteomes" id="UP000219482"/>
    </source>
</evidence>
<proteinExistence type="predicted"/>
<keyword evidence="2" id="KW-1185">Reference proteome</keyword>
<accession>A0A286GG20</accession>
<dbReference type="AlphaFoldDB" id="A0A286GG20"/>
<organism evidence="1 2">
    <name type="scientific">Blastococcus haudaquaticus</name>
    <dbReference type="NCBI Taxonomy" id="1938745"/>
    <lineage>
        <taxon>Bacteria</taxon>
        <taxon>Bacillati</taxon>
        <taxon>Actinomycetota</taxon>
        <taxon>Actinomycetes</taxon>
        <taxon>Geodermatophilales</taxon>
        <taxon>Geodermatophilaceae</taxon>
        <taxon>Blastococcus</taxon>
    </lineage>
</organism>
<dbReference type="EMBL" id="OCNK01000001">
    <property type="protein sequence ID" value="SOD93964.1"/>
    <property type="molecule type" value="Genomic_DNA"/>
</dbReference>
<name>A0A286GG20_9ACTN</name>
<sequence length="31" mass="3536">MPEQMPVPPFRFRLPADVAARIRATAPQRLC</sequence>
<reference evidence="2" key="1">
    <citation type="submission" date="2017-09" db="EMBL/GenBank/DDBJ databases">
        <authorList>
            <person name="Varghese N."/>
            <person name="Submissions S."/>
        </authorList>
    </citation>
    <scope>NUCLEOTIDE SEQUENCE [LARGE SCALE GENOMIC DNA]</scope>
    <source>
        <strain evidence="2">DSM 44270</strain>
    </source>
</reference>
<dbReference type="Proteomes" id="UP000219482">
    <property type="component" value="Unassembled WGS sequence"/>
</dbReference>
<evidence type="ECO:0000313" key="1">
    <source>
        <dbReference type="EMBL" id="SOD93964.1"/>
    </source>
</evidence>
<protein>
    <submittedName>
        <fullName evidence="1">Uncharacterized protein</fullName>
    </submittedName>
</protein>
<gene>
    <name evidence="1" type="ORF">SAMN06272739_0514</name>
</gene>